<evidence type="ECO:0000313" key="3">
    <source>
        <dbReference type="EMBL" id="TFL06281.1"/>
    </source>
</evidence>
<feature type="compositionally biased region" description="Polar residues" evidence="1">
    <location>
        <begin position="647"/>
        <end position="663"/>
    </location>
</feature>
<feature type="compositionally biased region" description="Polar residues" evidence="1">
    <location>
        <begin position="205"/>
        <end position="214"/>
    </location>
</feature>
<keyword evidence="4" id="KW-1185">Reference proteome</keyword>
<feature type="compositionally biased region" description="Low complexity" evidence="1">
    <location>
        <begin position="623"/>
        <end position="646"/>
    </location>
</feature>
<organism evidence="3 4">
    <name type="scientific">Pterulicium gracile</name>
    <dbReference type="NCBI Taxonomy" id="1884261"/>
    <lineage>
        <taxon>Eukaryota</taxon>
        <taxon>Fungi</taxon>
        <taxon>Dikarya</taxon>
        <taxon>Basidiomycota</taxon>
        <taxon>Agaricomycotina</taxon>
        <taxon>Agaricomycetes</taxon>
        <taxon>Agaricomycetidae</taxon>
        <taxon>Agaricales</taxon>
        <taxon>Pleurotineae</taxon>
        <taxon>Pterulaceae</taxon>
        <taxon>Pterulicium</taxon>
    </lineage>
</organism>
<dbReference type="Gene3D" id="3.30.710.10">
    <property type="entry name" value="Potassium Channel Kv1.1, Chain A"/>
    <property type="match status" value="1"/>
</dbReference>
<dbReference type="AlphaFoldDB" id="A0A5C3R0I1"/>
<dbReference type="InterPro" id="IPR011333">
    <property type="entry name" value="SKP1/BTB/POZ_sf"/>
</dbReference>
<dbReference type="PROSITE" id="PS50097">
    <property type="entry name" value="BTB"/>
    <property type="match status" value="1"/>
</dbReference>
<proteinExistence type="predicted"/>
<dbReference type="Proteomes" id="UP000305067">
    <property type="component" value="Unassembled WGS sequence"/>
</dbReference>
<name>A0A5C3R0I1_9AGAR</name>
<feature type="region of interest" description="Disordered" evidence="1">
    <location>
        <begin position="274"/>
        <end position="305"/>
    </location>
</feature>
<feature type="compositionally biased region" description="Low complexity" evidence="1">
    <location>
        <begin position="278"/>
        <end position="292"/>
    </location>
</feature>
<feature type="region of interest" description="Disordered" evidence="1">
    <location>
        <begin position="484"/>
        <end position="507"/>
    </location>
</feature>
<sequence>MNHPSPSPTEIQSHLYAALLSSSTTDVALHVSGSWSAVYHVHRVVLIQSGFFHSLFTSGFAETPQHGKAPNKVDVTFDDENITRAVCLARLYGGGPPLFISRSLVPSPAHPLTPSFGTGYIPEKSPPTHHPATPRFLLSLLATAFYLSIPSLQTQAYSQILATIGPYTATPYLNFALGHRISDPDADEPEAAVGLEQLAHIESPSPDQTSLQSTKGDDPEVEEVNIYDTVVSRTDSQELDTPPSKCFHYGAISDKIGESVACWLTRWAHDLLDSEDPSSSGEASGTSSGTGTPVKRPRSLTFSSAPIKERKTASPCIFRRGGLSAEWISALVSSDTLFVKNEWERYRFAKRVVELRRKSGTDPSEEKHWSKMFSHGIFYVNMTNDELITVSQDRSPITHQAYVPLKVLQAASWDQGTLRHKIVSNPGVSPPSSPISREKEVGLANSTSSILTEISATATNTESQADVMYYPIPPDATCRYGDIGKMDDFPTSPGPEGQGLPSGKKPANRKNFFGIQLGRHNASECISLDATGKERWSQYPPFRFSIEFWDAAHLKEKSRLHSRTIWHAGSLFNVYVQIVRKKGIQLGVYLHRQSTVDPIPPISAPFSPVSIPVHTRSETWQAPSRATSPTTPSSSLPSSTFHYSPSIHPTSRSSTPNVCTPSGSSPLPLLPSLPAVAPALQLVQPYRDPRSEVSAYFSIDVSSAYGSSFTRFTSAPDLFKISQSWGWKSSASRTEEYLAGLNERGEPVDGGSEGNRLLSLRATIVVGII</sequence>
<dbReference type="OrthoDB" id="6359943at2759"/>
<evidence type="ECO:0000259" key="2">
    <source>
        <dbReference type="PROSITE" id="PS50097"/>
    </source>
</evidence>
<gene>
    <name evidence="3" type="ORF">BDV98DRAFT_609942</name>
</gene>
<accession>A0A5C3R0I1</accession>
<dbReference type="PANTHER" id="PTHR47369">
    <property type="entry name" value="BTB/POZ DOMAIN-CONTAINING PROTEIN"/>
    <property type="match status" value="1"/>
</dbReference>
<reference evidence="3 4" key="1">
    <citation type="journal article" date="2019" name="Nat. Ecol. Evol.">
        <title>Megaphylogeny resolves global patterns of mushroom evolution.</title>
        <authorList>
            <person name="Varga T."/>
            <person name="Krizsan K."/>
            <person name="Foldi C."/>
            <person name="Dima B."/>
            <person name="Sanchez-Garcia M."/>
            <person name="Sanchez-Ramirez S."/>
            <person name="Szollosi G.J."/>
            <person name="Szarkandi J.G."/>
            <person name="Papp V."/>
            <person name="Albert L."/>
            <person name="Andreopoulos W."/>
            <person name="Angelini C."/>
            <person name="Antonin V."/>
            <person name="Barry K.W."/>
            <person name="Bougher N.L."/>
            <person name="Buchanan P."/>
            <person name="Buyck B."/>
            <person name="Bense V."/>
            <person name="Catcheside P."/>
            <person name="Chovatia M."/>
            <person name="Cooper J."/>
            <person name="Damon W."/>
            <person name="Desjardin D."/>
            <person name="Finy P."/>
            <person name="Geml J."/>
            <person name="Haridas S."/>
            <person name="Hughes K."/>
            <person name="Justo A."/>
            <person name="Karasinski D."/>
            <person name="Kautmanova I."/>
            <person name="Kiss B."/>
            <person name="Kocsube S."/>
            <person name="Kotiranta H."/>
            <person name="LaButti K.M."/>
            <person name="Lechner B.E."/>
            <person name="Liimatainen K."/>
            <person name="Lipzen A."/>
            <person name="Lukacs Z."/>
            <person name="Mihaltcheva S."/>
            <person name="Morgado L.N."/>
            <person name="Niskanen T."/>
            <person name="Noordeloos M.E."/>
            <person name="Ohm R.A."/>
            <person name="Ortiz-Santana B."/>
            <person name="Ovrebo C."/>
            <person name="Racz N."/>
            <person name="Riley R."/>
            <person name="Savchenko A."/>
            <person name="Shiryaev A."/>
            <person name="Soop K."/>
            <person name="Spirin V."/>
            <person name="Szebenyi C."/>
            <person name="Tomsovsky M."/>
            <person name="Tulloss R.E."/>
            <person name="Uehling J."/>
            <person name="Grigoriev I.V."/>
            <person name="Vagvolgyi C."/>
            <person name="Papp T."/>
            <person name="Martin F.M."/>
            <person name="Miettinen O."/>
            <person name="Hibbett D.S."/>
            <person name="Nagy L.G."/>
        </authorList>
    </citation>
    <scope>NUCLEOTIDE SEQUENCE [LARGE SCALE GENOMIC DNA]</scope>
    <source>
        <strain evidence="3 4">CBS 309.79</strain>
    </source>
</reference>
<dbReference type="SUPFAM" id="SSF54695">
    <property type="entry name" value="POZ domain"/>
    <property type="match status" value="1"/>
</dbReference>
<feature type="region of interest" description="Disordered" evidence="1">
    <location>
        <begin position="617"/>
        <end position="663"/>
    </location>
</feature>
<evidence type="ECO:0000256" key="1">
    <source>
        <dbReference type="SAM" id="MobiDB-lite"/>
    </source>
</evidence>
<dbReference type="EMBL" id="ML178815">
    <property type="protein sequence ID" value="TFL06281.1"/>
    <property type="molecule type" value="Genomic_DNA"/>
</dbReference>
<dbReference type="CDD" id="cd18186">
    <property type="entry name" value="BTB_POZ_ZBTB_KLHL-like"/>
    <property type="match status" value="1"/>
</dbReference>
<dbReference type="InterPro" id="IPR000210">
    <property type="entry name" value="BTB/POZ_dom"/>
</dbReference>
<protein>
    <recommendedName>
        <fullName evidence="2">BTB domain-containing protein</fullName>
    </recommendedName>
</protein>
<feature type="domain" description="BTB" evidence="2">
    <location>
        <begin position="25"/>
        <end position="79"/>
    </location>
</feature>
<evidence type="ECO:0000313" key="4">
    <source>
        <dbReference type="Proteomes" id="UP000305067"/>
    </source>
</evidence>
<dbReference type="STRING" id="1884261.A0A5C3R0I1"/>
<feature type="region of interest" description="Disordered" evidence="1">
    <location>
        <begin position="199"/>
        <end position="222"/>
    </location>
</feature>
<dbReference type="PANTHER" id="PTHR47369:SF1">
    <property type="entry name" value="BTB_POZ DOMAIN-CONTAINING PROTEIN"/>
    <property type="match status" value="1"/>
</dbReference>